<dbReference type="Pfam" id="PF04237">
    <property type="entry name" value="YjbR"/>
    <property type="match status" value="1"/>
</dbReference>
<evidence type="ECO:0000313" key="2">
    <source>
        <dbReference type="Proteomes" id="UP000607645"/>
    </source>
</evidence>
<gene>
    <name evidence="1" type="ORF">H8S62_11125</name>
</gene>
<dbReference type="InterPro" id="IPR058532">
    <property type="entry name" value="YjbR/MT2646/Rv2570-like"/>
</dbReference>
<name>A0A8J6MDC2_9FIRM</name>
<sequence>MKYPEYEVFRHYASKKWFALVMSVPKPKLGLQEEDTLDAVNVKCDRVLIGAVHTEPGFFPAMNKESWITTALDGRVSDENIKMLLEMSFAAAAAKGKKKIVRYVAVQRAGLSTPYGTDRQWART</sequence>
<dbReference type="AlphaFoldDB" id="A0A8J6MDC2"/>
<dbReference type="Proteomes" id="UP000607645">
    <property type="component" value="Unassembled WGS sequence"/>
</dbReference>
<dbReference type="GO" id="GO:0003677">
    <property type="term" value="F:DNA binding"/>
    <property type="evidence" value="ECO:0007669"/>
    <property type="project" value="UniProtKB-KW"/>
</dbReference>
<dbReference type="PANTHER" id="PTHR35145:SF1">
    <property type="entry name" value="CYTOPLASMIC PROTEIN"/>
    <property type="match status" value="1"/>
</dbReference>
<dbReference type="InterPro" id="IPR038056">
    <property type="entry name" value="YjbR-like_sf"/>
</dbReference>
<dbReference type="Gene3D" id="3.90.1150.30">
    <property type="match status" value="1"/>
</dbReference>
<reference evidence="1" key="1">
    <citation type="submission" date="2020-08" db="EMBL/GenBank/DDBJ databases">
        <title>Genome public.</title>
        <authorList>
            <person name="Liu C."/>
            <person name="Sun Q."/>
        </authorList>
    </citation>
    <scope>NUCLEOTIDE SEQUENCE</scope>
    <source>
        <strain evidence="1">NSJ-52</strain>
    </source>
</reference>
<keyword evidence="1" id="KW-0238">DNA-binding</keyword>
<comment type="caution">
    <text evidence="1">The sequence shown here is derived from an EMBL/GenBank/DDBJ whole genome shotgun (WGS) entry which is preliminary data.</text>
</comment>
<dbReference type="EMBL" id="JACOPQ010000008">
    <property type="protein sequence ID" value="MBC5737556.1"/>
    <property type="molecule type" value="Genomic_DNA"/>
</dbReference>
<dbReference type="SUPFAM" id="SSF142906">
    <property type="entry name" value="YjbR-like"/>
    <property type="match status" value="1"/>
</dbReference>
<accession>A0A8J6MDC2</accession>
<protein>
    <submittedName>
        <fullName evidence="1">MmcQ/YjbR family DNA-binding protein</fullName>
    </submittedName>
</protein>
<organism evidence="1 2">
    <name type="scientific">Lawsonibacter faecis</name>
    <dbReference type="NCBI Taxonomy" id="2763052"/>
    <lineage>
        <taxon>Bacteria</taxon>
        <taxon>Bacillati</taxon>
        <taxon>Bacillota</taxon>
        <taxon>Clostridia</taxon>
        <taxon>Eubacteriales</taxon>
        <taxon>Oscillospiraceae</taxon>
        <taxon>Lawsonibacter</taxon>
    </lineage>
</organism>
<dbReference type="PANTHER" id="PTHR35145">
    <property type="entry name" value="CYTOPLASMIC PROTEIN-RELATED"/>
    <property type="match status" value="1"/>
</dbReference>
<evidence type="ECO:0000313" key="1">
    <source>
        <dbReference type="EMBL" id="MBC5737556.1"/>
    </source>
</evidence>
<proteinExistence type="predicted"/>
<keyword evidence="2" id="KW-1185">Reference proteome</keyword>
<dbReference type="InterPro" id="IPR007351">
    <property type="entry name" value="YjbR"/>
</dbReference>